<dbReference type="InterPro" id="IPR016186">
    <property type="entry name" value="C-type_lectin-like/link_sf"/>
</dbReference>
<reference evidence="2" key="1">
    <citation type="submission" date="2023-10" db="EMBL/GenBank/DDBJ databases">
        <title>Genome assembly of Pristionchus species.</title>
        <authorList>
            <person name="Yoshida K."/>
            <person name="Sommer R.J."/>
        </authorList>
    </citation>
    <scope>NUCLEOTIDE SEQUENCE</scope>
    <source>
        <strain evidence="2">RS0144</strain>
    </source>
</reference>
<keyword evidence="3" id="KW-1185">Reference proteome</keyword>
<dbReference type="Proteomes" id="UP001432027">
    <property type="component" value="Unassembled WGS sequence"/>
</dbReference>
<protein>
    <recommendedName>
        <fullName evidence="1">C-type lectin domain-containing protein</fullName>
    </recommendedName>
</protein>
<dbReference type="Pfam" id="PF00059">
    <property type="entry name" value="Lectin_C"/>
    <property type="match status" value="1"/>
</dbReference>
<dbReference type="PROSITE" id="PS50041">
    <property type="entry name" value="C_TYPE_LECTIN_2"/>
    <property type="match status" value="1"/>
</dbReference>
<accession>A0AAV5TZ10</accession>
<evidence type="ECO:0000259" key="1">
    <source>
        <dbReference type="PROSITE" id="PS50041"/>
    </source>
</evidence>
<evidence type="ECO:0000313" key="2">
    <source>
        <dbReference type="EMBL" id="GMS99318.1"/>
    </source>
</evidence>
<dbReference type="AlphaFoldDB" id="A0AAV5TZ10"/>
<evidence type="ECO:0000313" key="3">
    <source>
        <dbReference type="Proteomes" id="UP001432027"/>
    </source>
</evidence>
<dbReference type="InterPro" id="IPR016187">
    <property type="entry name" value="CTDL_fold"/>
</dbReference>
<dbReference type="Gene3D" id="3.10.100.10">
    <property type="entry name" value="Mannose-Binding Protein A, subunit A"/>
    <property type="match status" value="1"/>
</dbReference>
<gene>
    <name evidence="2" type="ORF">PENTCL1PPCAC_21493</name>
</gene>
<dbReference type="SUPFAM" id="SSF56436">
    <property type="entry name" value="C-type lectin-like"/>
    <property type="match status" value="1"/>
</dbReference>
<dbReference type="InterPro" id="IPR001304">
    <property type="entry name" value="C-type_lectin-like"/>
</dbReference>
<feature type="non-terminal residue" evidence="2">
    <location>
        <position position="149"/>
    </location>
</feature>
<sequence length="149" mass="16977">CESELGASLPSILSDDDKQTIMHIRRFFLGFDNESLWIGLECGENGDWTWLNGEPWNGYKRFKDIREASGSCKDRVDTGHLFDSNGNWITGEKHTAKYFICSTRPEGYTRPPQDESTPTSGELLCPEGYSPFQAGEEYWCFVFHNPLPP</sequence>
<feature type="domain" description="C-type lectin" evidence="1">
    <location>
        <begin position="1"/>
        <end position="102"/>
    </location>
</feature>
<dbReference type="CDD" id="cd00037">
    <property type="entry name" value="CLECT"/>
    <property type="match status" value="1"/>
</dbReference>
<name>A0AAV5TZ10_9BILA</name>
<feature type="non-terminal residue" evidence="2">
    <location>
        <position position="1"/>
    </location>
</feature>
<proteinExistence type="predicted"/>
<dbReference type="EMBL" id="BTSX01000005">
    <property type="protein sequence ID" value="GMS99318.1"/>
    <property type="molecule type" value="Genomic_DNA"/>
</dbReference>
<organism evidence="2 3">
    <name type="scientific">Pristionchus entomophagus</name>
    <dbReference type="NCBI Taxonomy" id="358040"/>
    <lineage>
        <taxon>Eukaryota</taxon>
        <taxon>Metazoa</taxon>
        <taxon>Ecdysozoa</taxon>
        <taxon>Nematoda</taxon>
        <taxon>Chromadorea</taxon>
        <taxon>Rhabditida</taxon>
        <taxon>Rhabditina</taxon>
        <taxon>Diplogasteromorpha</taxon>
        <taxon>Diplogasteroidea</taxon>
        <taxon>Neodiplogasteridae</taxon>
        <taxon>Pristionchus</taxon>
    </lineage>
</organism>
<comment type="caution">
    <text evidence="2">The sequence shown here is derived from an EMBL/GenBank/DDBJ whole genome shotgun (WGS) entry which is preliminary data.</text>
</comment>